<sequence>MSPVPYSIHLLCATDDKAVGFARNLPFTNQPSLILQFKSSVTKLFIETLLRCFPEASGLKIVRNSHLHGLQPEIHTRRSPPIERLTLDLTSFDSFRIDYYFEATFIQEIHIIHNGSDTPQGRPASWLCPCLEVLGITPPDTLWLENYRMPLLRLLILYGPKLHNIAASSLFPLSEHQDFQNAVEFELRHWPIYKPAGAQEWSIMLIVLAIANNLRSVEIIRCVDSHIDGENFISLISQLKKTGDDQNPSKLKTIDIDCCTGITRMQCDQLATLVDKLVVHV</sequence>
<dbReference type="Proteomes" id="UP000054097">
    <property type="component" value="Unassembled WGS sequence"/>
</dbReference>
<organism evidence="1 2">
    <name type="scientific">Serendipita vermifera MAFF 305830</name>
    <dbReference type="NCBI Taxonomy" id="933852"/>
    <lineage>
        <taxon>Eukaryota</taxon>
        <taxon>Fungi</taxon>
        <taxon>Dikarya</taxon>
        <taxon>Basidiomycota</taxon>
        <taxon>Agaricomycotina</taxon>
        <taxon>Agaricomycetes</taxon>
        <taxon>Sebacinales</taxon>
        <taxon>Serendipitaceae</taxon>
        <taxon>Serendipita</taxon>
    </lineage>
</organism>
<dbReference type="OrthoDB" id="10662980at2759"/>
<protein>
    <recommendedName>
        <fullName evidence="3">F-box domain-containing protein</fullName>
    </recommendedName>
</protein>
<dbReference type="AlphaFoldDB" id="A0A0C2WXH6"/>
<proteinExistence type="predicted"/>
<dbReference type="HOGENOM" id="CLU_991003_0_0_1"/>
<reference evidence="1 2" key="1">
    <citation type="submission" date="2014-04" db="EMBL/GenBank/DDBJ databases">
        <authorList>
            <consortium name="DOE Joint Genome Institute"/>
            <person name="Kuo A."/>
            <person name="Zuccaro A."/>
            <person name="Kohler A."/>
            <person name="Nagy L.G."/>
            <person name="Floudas D."/>
            <person name="Copeland A."/>
            <person name="Barry K.W."/>
            <person name="Cichocki N."/>
            <person name="Veneault-Fourrey C."/>
            <person name="LaButti K."/>
            <person name="Lindquist E.A."/>
            <person name="Lipzen A."/>
            <person name="Lundell T."/>
            <person name="Morin E."/>
            <person name="Murat C."/>
            <person name="Sun H."/>
            <person name="Tunlid A."/>
            <person name="Henrissat B."/>
            <person name="Grigoriev I.V."/>
            <person name="Hibbett D.S."/>
            <person name="Martin F."/>
            <person name="Nordberg H.P."/>
            <person name="Cantor M.N."/>
            <person name="Hua S.X."/>
        </authorList>
    </citation>
    <scope>NUCLEOTIDE SEQUENCE [LARGE SCALE GENOMIC DNA]</scope>
    <source>
        <strain evidence="1 2">MAFF 305830</strain>
    </source>
</reference>
<evidence type="ECO:0008006" key="3">
    <source>
        <dbReference type="Google" id="ProtNLM"/>
    </source>
</evidence>
<accession>A0A0C2WXH6</accession>
<dbReference type="EMBL" id="KN824365">
    <property type="protein sequence ID" value="KIM22052.1"/>
    <property type="molecule type" value="Genomic_DNA"/>
</dbReference>
<evidence type="ECO:0000313" key="2">
    <source>
        <dbReference type="Proteomes" id="UP000054097"/>
    </source>
</evidence>
<dbReference type="SUPFAM" id="SSF52047">
    <property type="entry name" value="RNI-like"/>
    <property type="match status" value="1"/>
</dbReference>
<evidence type="ECO:0000313" key="1">
    <source>
        <dbReference type="EMBL" id="KIM22052.1"/>
    </source>
</evidence>
<reference evidence="2" key="2">
    <citation type="submission" date="2015-01" db="EMBL/GenBank/DDBJ databases">
        <title>Evolutionary Origins and Diversification of the Mycorrhizal Mutualists.</title>
        <authorList>
            <consortium name="DOE Joint Genome Institute"/>
            <consortium name="Mycorrhizal Genomics Consortium"/>
            <person name="Kohler A."/>
            <person name="Kuo A."/>
            <person name="Nagy L.G."/>
            <person name="Floudas D."/>
            <person name="Copeland A."/>
            <person name="Barry K.W."/>
            <person name="Cichocki N."/>
            <person name="Veneault-Fourrey C."/>
            <person name="LaButti K."/>
            <person name="Lindquist E.A."/>
            <person name="Lipzen A."/>
            <person name="Lundell T."/>
            <person name="Morin E."/>
            <person name="Murat C."/>
            <person name="Riley R."/>
            <person name="Ohm R."/>
            <person name="Sun H."/>
            <person name="Tunlid A."/>
            <person name="Henrissat B."/>
            <person name="Grigoriev I.V."/>
            <person name="Hibbett D.S."/>
            <person name="Martin F."/>
        </authorList>
    </citation>
    <scope>NUCLEOTIDE SEQUENCE [LARGE SCALE GENOMIC DNA]</scope>
    <source>
        <strain evidence="2">MAFF 305830</strain>
    </source>
</reference>
<keyword evidence="2" id="KW-1185">Reference proteome</keyword>
<gene>
    <name evidence="1" type="ORF">M408DRAFT_29059</name>
</gene>
<name>A0A0C2WXH6_SERVB</name>